<evidence type="ECO:0000313" key="1">
    <source>
        <dbReference type="EMBL" id="NKX93287.1"/>
    </source>
</evidence>
<proteinExistence type="predicted"/>
<sequence length="61" mass="6698">MATQDLAPPATDDPREIITVGVLMANGRLAPRSFASRADAEAWAHPDEQVVEYNLLCECDR</sequence>
<keyword evidence="2" id="KW-1185">Reference proteome</keyword>
<protein>
    <submittedName>
        <fullName evidence="1">Uncharacterized protein</fullName>
    </submittedName>
</protein>
<name>A0A9X5IPK3_9MICO</name>
<reference evidence="1 2" key="1">
    <citation type="submission" date="2020-04" db="EMBL/GenBank/DDBJ databases">
        <title>MicrobeNet Type strains.</title>
        <authorList>
            <person name="Nicholson A.C."/>
        </authorList>
    </citation>
    <scope>NUCLEOTIDE SEQUENCE [LARGE SCALE GENOMIC DNA]</scope>
    <source>
        <strain evidence="1 2">ATCC BAA-789</strain>
    </source>
</reference>
<evidence type="ECO:0000313" key="2">
    <source>
        <dbReference type="Proteomes" id="UP000774283"/>
    </source>
</evidence>
<dbReference type="RefSeq" id="WP_168447341.1">
    <property type="nucleotide sequence ID" value="NZ_JAAXOW010000002.1"/>
</dbReference>
<dbReference type="AlphaFoldDB" id="A0A9X5IPK3"/>
<dbReference type="Proteomes" id="UP000774283">
    <property type="component" value="Unassembled WGS sequence"/>
</dbReference>
<organism evidence="1 2">
    <name type="scientific">Sanguibacter hominis ATCC BAA-789</name>
    <dbReference type="NCBI Taxonomy" id="1312740"/>
    <lineage>
        <taxon>Bacteria</taxon>
        <taxon>Bacillati</taxon>
        <taxon>Actinomycetota</taxon>
        <taxon>Actinomycetes</taxon>
        <taxon>Micrococcales</taxon>
        <taxon>Sanguibacteraceae</taxon>
        <taxon>Sanguibacter</taxon>
    </lineage>
</organism>
<comment type="caution">
    <text evidence="1">The sequence shown here is derived from an EMBL/GenBank/DDBJ whole genome shotgun (WGS) entry which is preliminary data.</text>
</comment>
<dbReference type="EMBL" id="JAAXOW010000002">
    <property type="protein sequence ID" value="NKX93287.1"/>
    <property type="molecule type" value="Genomic_DNA"/>
</dbReference>
<gene>
    <name evidence="1" type="ORF">HF995_08410</name>
</gene>
<accession>A0A9X5IPK3</accession>